<comment type="subcellular location">
    <subcellularLocation>
        <location evidence="1">Cell membrane</location>
    </subcellularLocation>
</comment>
<dbReference type="SUPFAM" id="SSF48726">
    <property type="entry name" value="Immunoglobulin"/>
    <property type="match status" value="1"/>
</dbReference>
<keyword evidence="7" id="KW-0325">Glycoprotein</keyword>
<feature type="compositionally biased region" description="Basic residues" evidence="10">
    <location>
        <begin position="132"/>
        <end position="141"/>
    </location>
</feature>
<keyword evidence="9" id="KW-0391">Immunity</keyword>
<dbReference type="InterPro" id="IPR013106">
    <property type="entry name" value="Ig_V-set"/>
</dbReference>
<feature type="compositionally biased region" description="Polar residues" evidence="10">
    <location>
        <begin position="121"/>
        <end position="131"/>
    </location>
</feature>
<evidence type="ECO:0000313" key="12">
    <source>
        <dbReference type="Ensembl" id="ENSPSMP00000017748.1"/>
    </source>
</evidence>
<keyword evidence="5" id="KW-0472">Membrane</keyword>
<evidence type="ECO:0000256" key="10">
    <source>
        <dbReference type="SAM" id="MobiDB-lite"/>
    </source>
</evidence>
<keyword evidence="6" id="KW-1015">Disulfide bond</keyword>
<keyword evidence="13" id="KW-1185">Reference proteome</keyword>
<keyword evidence="4" id="KW-1064">Adaptive immunity</keyword>
<evidence type="ECO:0000256" key="4">
    <source>
        <dbReference type="ARBA" id="ARBA00023130"/>
    </source>
</evidence>
<name>A0A8C8ZNE1_PROSS</name>
<evidence type="ECO:0000256" key="7">
    <source>
        <dbReference type="ARBA" id="ARBA00023180"/>
    </source>
</evidence>
<dbReference type="GO" id="GO:0002250">
    <property type="term" value="P:adaptive immune response"/>
    <property type="evidence" value="ECO:0007669"/>
    <property type="project" value="UniProtKB-KW"/>
</dbReference>
<evidence type="ECO:0000313" key="13">
    <source>
        <dbReference type="Proteomes" id="UP000694414"/>
    </source>
</evidence>
<sequence length="141" mass="15634">MEEFLRFPLNGQRVKQIPQFLHIQEGEDFSTYCNSSSTLNTVQWYKQRPGGSPVLLMILVKAGEVKKEKRLTAQFGGTRKDSSLHITAAQTADVGTYFCAEAQCSPSTCCLSPNLALGPRSSPSHLPAQSRSQRKLKSRCQ</sequence>
<keyword evidence="3" id="KW-0732">Signal</keyword>
<dbReference type="AlphaFoldDB" id="A0A8C8ZNE1"/>
<evidence type="ECO:0000256" key="5">
    <source>
        <dbReference type="ARBA" id="ARBA00023136"/>
    </source>
</evidence>
<evidence type="ECO:0000259" key="11">
    <source>
        <dbReference type="PROSITE" id="PS50835"/>
    </source>
</evidence>
<dbReference type="GeneTree" id="ENSGT00940000153130"/>
<dbReference type="Gene3D" id="2.60.40.10">
    <property type="entry name" value="Immunoglobulins"/>
    <property type="match status" value="1"/>
</dbReference>
<dbReference type="PANTHER" id="PTHR19339:SF2">
    <property type="entry name" value="T CELL RECEPTOR ALPHA VARIABLE 22"/>
    <property type="match status" value="1"/>
</dbReference>
<organism evidence="12 13">
    <name type="scientific">Prolemur simus</name>
    <name type="common">Greater bamboo lemur</name>
    <name type="synonym">Hapalemur simus</name>
    <dbReference type="NCBI Taxonomy" id="1328070"/>
    <lineage>
        <taxon>Eukaryota</taxon>
        <taxon>Metazoa</taxon>
        <taxon>Chordata</taxon>
        <taxon>Craniata</taxon>
        <taxon>Vertebrata</taxon>
        <taxon>Euteleostomi</taxon>
        <taxon>Mammalia</taxon>
        <taxon>Eutheria</taxon>
        <taxon>Euarchontoglires</taxon>
        <taxon>Primates</taxon>
        <taxon>Strepsirrhini</taxon>
        <taxon>Lemuriformes</taxon>
        <taxon>Lemuridae</taxon>
        <taxon>Prolemur</taxon>
    </lineage>
</organism>
<evidence type="ECO:0000256" key="1">
    <source>
        <dbReference type="ARBA" id="ARBA00004236"/>
    </source>
</evidence>
<dbReference type="PANTHER" id="PTHR19339">
    <property type="entry name" value="T CELL RECEPTOR ALPHA VARIABLE 39"/>
    <property type="match status" value="1"/>
</dbReference>
<accession>A0A8C8ZNE1</accession>
<evidence type="ECO:0000256" key="3">
    <source>
        <dbReference type="ARBA" id="ARBA00022729"/>
    </source>
</evidence>
<evidence type="ECO:0000256" key="8">
    <source>
        <dbReference type="ARBA" id="ARBA00038651"/>
    </source>
</evidence>
<dbReference type="GO" id="GO:0042101">
    <property type="term" value="C:T cell receptor complex"/>
    <property type="evidence" value="ECO:0007669"/>
    <property type="project" value="UniProtKB-KW"/>
</dbReference>
<dbReference type="Ensembl" id="ENSPSMT00000020621.1">
    <property type="protein sequence ID" value="ENSPSMP00000017748.1"/>
    <property type="gene ID" value="ENSPSMG00000012623.1"/>
</dbReference>
<dbReference type="InterPro" id="IPR036179">
    <property type="entry name" value="Ig-like_dom_sf"/>
</dbReference>
<evidence type="ECO:0000256" key="6">
    <source>
        <dbReference type="ARBA" id="ARBA00023157"/>
    </source>
</evidence>
<dbReference type="Pfam" id="PF07686">
    <property type="entry name" value="V-set"/>
    <property type="match status" value="1"/>
</dbReference>
<dbReference type="PROSITE" id="PS50835">
    <property type="entry name" value="IG_LIKE"/>
    <property type="match status" value="1"/>
</dbReference>
<keyword evidence="9" id="KW-1279">T cell receptor</keyword>
<proteinExistence type="predicted"/>
<dbReference type="Proteomes" id="UP000694414">
    <property type="component" value="Unplaced"/>
</dbReference>
<feature type="domain" description="Ig-like" evidence="11">
    <location>
        <begin position="12"/>
        <end position="99"/>
    </location>
</feature>
<evidence type="ECO:0000256" key="2">
    <source>
        <dbReference type="ARBA" id="ARBA00022475"/>
    </source>
</evidence>
<dbReference type="InterPro" id="IPR013783">
    <property type="entry name" value="Ig-like_fold"/>
</dbReference>
<comment type="subunit">
    <text evidence="8">Alpha-beta TR is a heterodimer composed of an alpha and beta chain; disulfide-linked. The alpha-beta TR is associated with the transmembrane signaling CD3 coreceptor proteins to form the TR-CD3 (TcR or TCR). The assembly of alpha-beta TR heterodimers with CD3 occurs in the endoplasmic reticulum where a single alpha-beta TR heterodimer associates with one CD3D-CD3E heterodimer, one CD3G-CD3E heterodimer and one CD247 homodimer forming a stable octameric structure. CD3D-CD3E and CD3G-CD3E heterodimers preferentially associate with TR alpha and TR beta chains, respectively. The association of the CD247 homodimer is the last step of TcR assembly in the endoplasmic reticulum and is required for transport to the cell surface.</text>
</comment>
<evidence type="ECO:0000256" key="9">
    <source>
        <dbReference type="ARBA" id="ARBA00043266"/>
    </source>
</evidence>
<reference evidence="12" key="1">
    <citation type="submission" date="2025-08" db="UniProtKB">
        <authorList>
            <consortium name="Ensembl"/>
        </authorList>
    </citation>
    <scope>IDENTIFICATION</scope>
</reference>
<keyword evidence="2" id="KW-1003">Cell membrane</keyword>
<dbReference type="InterPro" id="IPR051896">
    <property type="entry name" value="TCR_alpha_variable"/>
</dbReference>
<dbReference type="InterPro" id="IPR007110">
    <property type="entry name" value="Ig-like_dom"/>
</dbReference>
<feature type="region of interest" description="Disordered" evidence="10">
    <location>
        <begin position="119"/>
        <end position="141"/>
    </location>
</feature>
<protein>
    <recommendedName>
        <fullName evidence="11">Ig-like domain-containing protein</fullName>
    </recommendedName>
</protein>
<reference evidence="12" key="2">
    <citation type="submission" date="2025-09" db="UniProtKB">
        <authorList>
            <consortium name="Ensembl"/>
        </authorList>
    </citation>
    <scope>IDENTIFICATION</scope>
</reference>